<dbReference type="EMBL" id="RBOV01000328">
    <property type="protein sequence ID" value="RMN08418.1"/>
    <property type="molecule type" value="Genomic_DNA"/>
</dbReference>
<evidence type="ECO:0000313" key="1">
    <source>
        <dbReference type="EMBL" id="RMN08418.1"/>
    </source>
</evidence>
<dbReference type="RefSeq" id="WP_147461938.1">
    <property type="nucleotide sequence ID" value="NZ_RBOV01000328.1"/>
</dbReference>
<dbReference type="AlphaFoldDB" id="A0A3M3JCB6"/>
<proteinExistence type="predicted"/>
<accession>A0A3M3JCB6</accession>
<sequence length="142" mass="16453">MMINNGPHGKAQIDVQQMEAGLMQDSSTSEERMPGDWYEWYTYAAWASFEHCLFLAVVEQCGYLYTDFRELHSTLFEIDLAPKPGQGLIFDRKAFLDHLVKYRSATGWFGDEGQARLPYPDELVREGREPLEYLGRFLVAKF</sequence>
<protein>
    <submittedName>
        <fullName evidence="1">Uncharacterized protein</fullName>
    </submittedName>
</protein>
<name>A0A3M3JCB6_9PSED</name>
<comment type="caution">
    <text evidence="1">The sequence shown here is derived from an EMBL/GenBank/DDBJ whole genome shotgun (WGS) entry which is preliminary data.</text>
</comment>
<reference evidence="1 2" key="1">
    <citation type="submission" date="2018-08" db="EMBL/GenBank/DDBJ databases">
        <title>Recombination of ecologically and evolutionarily significant loci maintains genetic cohesion in the Pseudomonas syringae species complex.</title>
        <authorList>
            <person name="Dillon M."/>
            <person name="Thakur S."/>
            <person name="Almeida R.N.D."/>
            <person name="Weir B.S."/>
            <person name="Guttman D.S."/>
        </authorList>
    </citation>
    <scope>NUCLEOTIDE SEQUENCE [LARGE SCALE GENOMIC DNA]</scope>
    <source>
        <strain evidence="1 2">ICMP 12341</strain>
    </source>
</reference>
<dbReference type="Proteomes" id="UP000271468">
    <property type="component" value="Unassembled WGS sequence"/>
</dbReference>
<evidence type="ECO:0000313" key="2">
    <source>
        <dbReference type="Proteomes" id="UP000271468"/>
    </source>
</evidence>
<organism evidence="1 2">
    <name type="scientific">Pseudomonas syringae pv. coriandricola</name>
    <dbReference type="NCBI Taxonomy" id="264453"/>
    <lineage>
        <taxon>Bacteria</taxon>
        <taxon>Pseudomonadati</taxon>
        <taxon>Pseudomonadota</taxon>
        <taxon>Gammaproteobacteria</taxon>
        <taxon>Pseudomonadales</taxon>
        <taxon>Pseudomonadaceae</taxon>
        <taxon>Pseudomonas</taxon>
    </lineage>
</organism>
<gene>
    <name evidence="1" type="ORF">ALQ65_200274</name>
</gene>